<sequence>MKRSITQRLLLIAVWGLSVCALGTRITVKAASQSAGTDYATLVTAKPVGQKITIAITADGAVTATGLVGKVEADGLYRTYELSAQTVTLSGVITYLDCHANELTSVDVSHCPALTQLYCSENLLTALDLTKNVNLEKLQIFKNKMQSVDLSKNSKLTDFSASENKLTSIDLSGNPALVDIKVWRNQLVSLDVSSCPNLKTLACHGNNLKTLTLTNTHQMTYLNCDENKLTSLDLSDSERLEQLKCASNQLTSLNVTKCAALTHVWANNNQLTALDVSSCEKLVRIECAQNKLTSLDLTHAAKLAYLVCYSNELAALDVSKCTQLKKISCEDNRISCGNMELLAGGLPQKSGLKGTLYVVTNKEKEACSGEGNIITKIVVALIKDRNWKVCSVTEPGSSESAAYAGRDGNCTDNVLTYVVTLQETVNGSVKLVGADHLDAVPCGTEIKVEVTPDAGYELARMAANDEDITQSKRFVVKSKVLLKVFFAKKTQAEEIAAEATHLYPNPAKEQTQLTGAAPHTEVLLFSIEGTLLQRVLTDSDGCVQLKVIELAEGNYPLLFTDATGQKCISLLTIRH</sequence>
<name>A0ABQ0E0M2_9PORP</name>
<evidence type="ECO:0000256" key="2">
    <source>
        <dbReference type="ARBA" id="ARBA00022737"/>
    </source>
</evidence>
<comment type="caution">
    <text evidence="3">The sequence shown here is derived from an EMBL/GenBank/DDBJ whole genome shotgun (WGS) entry which is preliminary data.</text>
</comment>
<evidence type="ECO:0000256" key="1">
    <source>
        <dbReference type="ARBA" id="ARBA00022614"/>
    </source>
</evidence>
<accession>A0ABQ0E0M2</accession>
<dbReference type="PANTHER" id="PTHR47566:SF1">
    <property type="entry name" value="PROTEIN NUD1"/>
    <property type="match status" value="1"/>
</dbReference>
<dbReference type="SUPFAM" id="SSF52058">
    <property type="entry name" value="L domain-like"/>
    <property type="match status" value="1"/>
</dbReference>
<organism evidence="3 4">
    <name type="scientific">Porphyromonas miyakawae</name>
    <dbReference type="NCBI Taxonomy" id="3137470"/>
    <lineage>
        <taxon>Bacteria</taxon>
        <taxon>Pseudomonadati</taxon>
        <taxon>Bacteroidota</taxon>
        <taxon>Bacteroidia</taxon>
        <taxon>Bacteroidales</taxon>
        <taxon>Porphyromonadaceae</taxon>
        <taxon>Porphyromonas</taxon>
    </lineage>
</organism>
<dbReference type="InterPro" id="IPR052574">
    <property type="entry name" value="CDIRP"/>
</dbReference>
<dbReference type="RefSeq" id="WP_411915014.1">
    <property type="nucleotide sequence ID" value="NZ_BAAFSF010000001.1"/>
</dbReference>
<keyword evidence="4" id="KW-1185">Reference proteome</keyword>
<keyword evidence="2" id="KW-0677">Repeat</keyword>
<evidence type="ECO:0008006" key="5">
    <source>
        <dbReference type="Google" id="ProtNLM"/>
    </source>
</evidence>
<evidence type="ECO:0000313" key="3">
    <source>
        <dbReference type="EMBL" id="GAB1251202.1"/>
    </source>
</evidence>
<dbReference type="InterPro" id="IPR032675">
    <property type="entry name" value="LRR_dom_sf"/>
</dbReference>
<dbReference type="Proteomes" id="UP001628220">
    <property type="component" value="Unassembled WGS sequence"/>
</dbReference>
<evidence type="ECO:0000313" key="4">
    <source>
        <dbReference type="Proteomes" id="UP001628220"/>
    </source>
</evidence>
<dbReference type="Gene3D" id="3.80.10.10">
    <property type="entry name" value="Ribonuclease Inhibitor"/>
    <property type="match status" value="2"/>
</dbReference>
<proteinExistence type="predicted"/>
<reference evidence="3 4" key="1">
    <citation type="journal article" date="2025" name="Int. J. Syst. Evol. Microbiol.">
        <title>Desulfovibrio falkowii sp. nov., Porphyromonas miyakawae sp. nov., Mediterraneibacter flintii sp. nov. and Owariibacterium komagatae gen. nov., sp. nov., isolated from human faeces.</title>
        <authorList>
            <person name="Hamaguchi T."/>
            <person name="Ohara M."/>
            <person name="Hisatomi A."/>
            <person name="Sekiguchi K."/>
            <person name="Takeda J.I."/>
            <person name="Ueyama J."/>
            <person name="Ito M."/>
            <person name="Nishiwaki H."/>
            <person name="Ogi T."/>
            <person name="Hirayama M."/>
            <person name="Ohkuma M."/>
            <person name="Sakamoto M."/>
            <person name="Ohno K."/>
        </authorList>
    </citation>
    <scope>NUCLEOTIDE SEQUENCE [LARGE SCALE GENOMIC DNA]</scope>
    <source>
        <strain evidence="3 4">13CB11C</strain>
    </source>
</reference>
<gene>
    <name evidence="3" type="ORF">Tsumi_03060</name>
</gene>
<protein>
    <recommendedName>
        <fullName evidence="5">Por secretion system C-terminal sorting domain-containing protein</fullName>
    </recommendedName>
</protein>
<dbReference type="PANTHER" id="PTHR47566">
    <property type="match status" value="1"/>
</dbReference>
<keyword evidence="1" id="KW-0433">Leucine-rich repeat</keyword>
<dbReference type="EMBL" id="BAAFSF010000001">
    <property type="protein sequence ID" value="GAB1251202.1"/>
    <property type="molecule type" value="Genomic_DNA"/>
</dbReference>